<keyword evidence="4" id="KW-1185">Reference proteome</keyword>
<evidence type="ECO:0000256" key="1">
    <source>
        <dbReference type="SAM" id="MobiDB-lite"/>
    </source>
</evidence>
<comment type="caution">
    <text evidence="3">The sequence shown here is derived from an EMBL/GenBank/DDBJ whole genome shotgun (WGS) entry which is preliminary data.</text>
</comment>
<accession>A0A8I2YJF7</accession>
<dbReference type="EMBL" id="JAGFBS010000025">
    <property type="protein sequence ID" value="KAG6372882.1"/>
    <property type="molecule type" value="Genomic_DNA"/>
</dbReference>
<feature type="domain" description="DUF427" evidence="2">
    <location>
        <begin position="2"/>
        <end position="69"/>
    </location>
</feature>
<dbReference type="PANTHER" id="PTHR34310">
    <property type="entry name" value="DUF427 DOMAIN PROTEIN (AFU_ORTHOLOGUE AFUA_3G02220)"/>
    <property type="match status" value="1"/>
</dbReference>
<evidence type="ECO:0000259" key="2">
    <source>
        <dbReference type="Pfam" id="PF04248"/>
    </source>
</evidence>
<dbReference type="InterPro" id="IPR007361">
    <property type="entry name" value="DUF427"/>
</dbReference>
<dbReference type="Proteomes" id="UP000683000">
    <property type="component" value="Unassembled WGS sequence"/>
</dbReference>
<gene>
    <name evidence="3" type="ORF">JVT61DRAFT_7317</name>
</gene>
<protein>
    <recommendedName>
        <fullName evidence="2">DUF427 domain-containing protein</fullName>
    </recommendedName>
</protein>
<dbReference type="OrthoDB" id="18996at2759"/>
<proteinExistence type="predicted"/>
<organism evidence="3 4">
    <name type="scientific">Boletus reticuloceps</name>
    <dbReference type="NCBI Taxonomy" id="495285"/>
    <lineage>
        <taxon>Eukaryota</taxon>
        <taxon>Fungi</taxon>
        <taxon>Dikarya</taxon>
        <taxon>Basidiomycota</taxon>
        <taxon>Agaricomycotina</taxon>
        <taxon>Agaricomycetes</taxon>
        <taxon>Agaricomycetidae</taxon>
        <taxon>Boletales</taxon>
        <taxon>Boletineae</taxon>
        <taxon>Boletaceae</taxon>
        <taxon>Boletoideae</taxon>
        <taxon>Boletus</taxon>
    </lineage>
</organism>
<dbReference type="Gene3D" id="2.170.150.40">
    <property type="entry name" value="Domain of unknown function (DUF427)"/>
    <property type="match status" value="1"/>
</dbReference>
<evidence type="ECO:0000313" key="4">
    <source>
        <dbReference type="Proteomes" id="UP000683000"/>
    </source>
</evidence>
<reference evidence="3" key="1">
    <citation type="submission" date="2021-03" db="EMBL/GenBank/DDBJ databases">
        <title>Evolutionary innovations through gain and loss of genes in the ectomycorrhizal Boletales.</title>
        <authorList>
            <person name="Wu G."/>
            <person name="Miyauchi S."/>
            <person name="Morin E."/>
            <person name="Yang Z.-L."/>
            <person name="Xu J."/>
            <person name="Martin F.M."/>
        </authorList>
    </citation>
    <scope>NUCLEOTIDE SEQUENCE</scope>
    <source>
        <strain evidence="3">BR01</strain>
    </source>
</reference>
<dbReference type="Pfam" id="PF04248">
    <property type="entry name" value="NTP_transf_9"/>
    <property type="match status" value="1"/>
</dbReference>
<evidence type="ECO:0000313" key="3">
    <source>
        <dbReference type="EMBL" id="KAG6372882.1"/>
    </source>
</evidence>
<dbReference type="InterPro" id="IPR038694">
    <property type="entry name" value="DUF427_sf"/>
</dbReference>
<sequence>MVKVLLNNVVLADSPSPVILEGNYYFPPDSVSKVNLKNSGTTTVCPWKGTASYYSADVNGKAVKDVAWQAVKLHPVVPDSYGFHPGITPSPVPREPTSRITLLSTR</sequence>
<dbReference type="AlphaFoldDB" id="A0A8I2YJF7"/>
<name>A0A8I2YJF7_9AGAM</name>
<feature type="region of interest" description="Disordered" evidence="1">
    <location>
        <begin position="85"/>
        <end position="106"/>
    </location>
</feature>
<dbReference type="PANTHER" id="PTHR34310:SF9">
    <property type="entry name" value="BLR5716 PROTEIN"/>
    <property type="match status" value="1"/>
</dbReference>